<feature type="domain" description="DNA mismatch repair protein MutS-like N-terminal" evidence="1">
    <location>
        <begin position="35"/>
        <end position="117"/>
    </location>
</feature>
<name>A0A4S2G453_9BACT</name>
<protein>
    <recommendedName>
        <fullName evidence="1">DNA mismatch repair protein MutS-like N-terminal domain-containing protein</fullName>
    </recommendedName>
</protein>
<dbReference type="GO" id="GO:0006298">
    <property type="term" value="P:mismatch repair"/>
    <property type="evidence" value="ECO:0007669"/>
    <property type="project" value="InterPro"/>
</dbReference>
<organism evidence="2">
    <name type="scientific">Muribaculum intestinale</name>
    <dbReference type="NCBI Taxonomy" id="1796646"/>
    <lineage>
        <taxon>Bacteria</taxon>
        <taxon>Pseudomonadati</taxon>
        <taxon>Bacteroidota</taxon>
        <taxon>Bacteroidia</taxon>
        <taxon>Bacteroidales</taxon>
        <taxon>Muribaculaceae</taxon>
        <taxon>Muribaculum</taxon>
    </lineage>
</organism>
<dbReference type="InterPro" id="IPR016151">
    <property type="entry name" value="DNA_mismatch_repair_MutS_N"/>
</dbReference>
<evidence type="ECO:0000259" key="1">
    <source>
        <dbReference type="Pfam" id="PF01624"/>
    </source>
</evidence>
<dbReference type="InterPro" id="IPR007695">
    <property type="entry name" value="DNA_mismatch_repair_MutS-lik_N"/>
</dbReference>
<dbReference type="GO" id="GO:0005524">
    <property type="term" value="F:ATP binding"/>
    <property type="evidence" value="ECO:0007669"/>
    <property type="project" value="InterPro"/>
</dbReference>
<reference evidence="2" key="1">
    <citation type="submission" date="2019-04" db="EMBL/GenBank/DDBJ databases">
        <title>Microbes associate with the intestines of laboratory mice.</title>
        <authorList>
            <person name="Navarre W."/>
            <person name="Wong E."/>
            <person name="Huang K."/>
            <person name="Tropini C."/>
            <person name="Ng K."/>
            <person name="Yu B."/>
        </authorList>
    </citation>
    <scope>NUCLEOTIDE SEQUENCE [LARGE SCALE GENOMIC DNA]</scope>
    <source>
        <strain evidence="2">NM06_A21</strain>
    </source>
</reference>
<evidence type="ECO:0000313" key="2">
    <source>
        <dbReference type="EMBL" id="TGY76777.1"/>
    </source>
</evidence>
<gene>
    <name evidence="2" type="ORF">E5333_00200</name>
</gene>
<comment type="caution">
    <text evidence="2">The sequence shown here is derived from an EMBL/GenBank/DDBJ whole genome shotgun (WGS) entry which is preliminary data.</text>
</comment>
<accession>A0A4S2G453</accession>
<dbReference type="AlphaFoldDB" id="A0A4S2G453"/>
<proteinExistence type="predicted"/>
<dbReference type="Pfam" id="PF01624">
    <property type="entry name" value="MutS_I"/>
    <property type="match status" value="1"/>
</dbReference>
<dbReference type="Proteomes" id="UP000306630">
    <property type="component" value="Unassembled WGS sequence"/>
</dbReference>
<sequence length="118" mass="13117">MEAIAEESAKVEQPNVNKADDKVIINDVISEDANISQYRKMKKKHPDAIILMRVGDFYECFADDAELAADILGITLTKRKNGKGSIYLAGFPHHALDSYLPKLVRAGKRVAICEKAEK</sequence>
<dbReference type="EMBL" id="SRYD01000001">
    <property type="protein sequence ID" value="TGY76777.1"/>
    <property type="molecule type" value="Genomic_DNA"/>
</dbReference>
<dbReference type="SUPFAM" id="SSF55271">
    <property type="entry name" value="DNA repair protein MutS, domain I"/>
    <property type="match status" value="1"/>
</dbReference>
<dbReference type="Gene3D" id="3.40.1170.10">
    <property type="entry name" value="DNA repair protein MutS, domain I"/>
    <property type="match status" value="1"/>
</dbReference>
<dbReference type="GO" id="GO:0030983">
    <property type="term" value="F:mismatched DNA binding"/>
    <property type="evidence" value="ECO:0007669"/>
    <property type="project" value="InterPro"/>
</dbReference>